<organism evidence="1 2">
    <name type="scientific">Agrobacterium tumefaciens str. B6</name>
    <dbReference type="NCBI Taxonomy" id="1183423"/>
    <lineage>
        <taxon>Bacteria</taxon>
        <taxon>Pseudomonadati</taxon>
        <taxon>Pseudomonadota</taxon>
        <taxon>Alphaproteobacteria</taxon>
        <taxon>Hyphomicrobiales</taxon>
        <taxon>Rhizobiaceae</taxon>
        <taxon>Rhizobium/Agrobacterium group</taxon>
        <taxon>Agrobacterium</taxon>
        <taxon>Agrobacterium tumefaciens complex</taxon>
    </lineage>
</organism>
<proteinExistence type="predicted"/>
<reference evidence="1 2" key="1">
    <citation type="submission" date="2016-01" db="EMBL/GenBank/DDBJ databases">
        <authorList>
            <person name="Regsiter A."/>
            <person name="william w."/>
        </authorList>
    </citation>
    <scope>NUCLEOTIDE SEQUENCE [LARGE SCALE GENOMIC DNA]</scope>
    <source>
        <strain evidence="1 2">B6</strain>
    </source>
</reference>
<dbReference type="RefSeq" id="WP_153464147.1">
    <property type="nucleotide sequence ID" value="NZ_LMVK01000018.1"/>
</dbReference>
<evidence type="ECO:0000313" key="1">
    <source>
        <dbReference type="EMBL" id="CVI21279.1"/>
    </source>
</evidence>
<accession>A0A822V1E8</accession>
<dbReference type="AlphaFoldDB" id="A0A822V1E8"/>
<dbReference type="Proteomes" id="UP000192074">
    <property type="component" value="Unassembled WGS sequence"/>
</dbReference>
<name>A0A822V1E8_AGRTU</name>
<comment type="caution">
    <text evidence="1">The sequence shown here is derived from an EMBL/GenBank/DDBJ whole genome shotgun (WGS) entry which is preliminary data.</text>
</comment>
<protein>
    <submittedName>
        <fullName evidence="1">Uncharacterized protein</fullName>
    </submittedName>
</protein>
<dbReference type="EMBL" id="FCNL01000031">
    <property type="protein sequence ID" value="CVI21279.1"/>
    <property type="molecule type" value="Genomic_DNA"/>
</dbReference>
<gene>
    <name evidence="1" type="ORF">AGR4A_Lc130243</name>
</gene>
<sequence length="46" mass="5055">MRNCLQSPLDAECVHLVSDATKSYVRRIGFPPYAGKGITKNPSVFS</sequence>
<evidence type="ECO:0000313" key="2">
    <source>
        <dbReference type="Proteomes" id="UP000192074"/>
    </source>
</evidence>